<feature type="domain" description="Sublancin immunity protein SunI-like PH" evidence="1">
    <location>
        <begin position="5"/>
        <end position="85"/>
    </location>
</feature>
<evidence type="ECO:0000313" key="2">
    <source>
        <dbReference type="EMBL" id="WFD09366.1"/>
    </source>
</evidence>
<reference evidence="2 3" key="1">
    <citation type="submission" date="2023-03" db="EMBL/GenBank/DDBJ databases">
        <title>Complete genome sequence of Tepidibacter sp. SWIR-1, isolated from a deep-sea hydrothermal vent.</title>
        <authorList>
            <person name="Li X."/>
        </authorList>
    </citation>
    <scope>NUCLEOTIDE SEQUENCE [LARGE SCALE GENOMIC DNA]</scope>
    <source>
        <strain evidence="2 3">SWIR-1</strain>
    </source>
</reference>
<dbReference type="InterPro" id="IPR055365">
    <property type="entry name" value="PH_SunI-like"/>
</dbReference>
<dbReference type="Proteomes" id="UP001222800">
    <property type="component" value="Chromosome"/>
</dbReference>
<name>A0ABY8E8X6_9FIRM</name>
<keyword evidence="3" id="KW-1185">Reference proteome</keyword>
<accession>A0ABY8E8X6</accession>
<evidence type="ECO:0000313" key="3">
    <source>
        <dbReference type="Proteomes" id="UP001222800"/>
    </source>
</evidence>
<proteinExistence type="predicted"/>
<organism evidence="2 3">
    <name type="scientific">Tepidibacter hydrothermalis</name>
    <dbReference type="NCBI Taxonomy" id="3036126"/>
    <lineage>
        <taxon>Bacteria</taxon>
        <taxon>Bacillati</taxon>
        <taxon>Bacillota</taxon>
        <taxon>Clostridia</taxon>
        <taxon>Peptostreptococcales</taxon>
        <taxon>Peptostreptococcaceae</taxon>
        <taxon>Tepidibacter</taxon>
    </lineage>
</organism>
<protein>
    <recommendedName>
        <fullName evidence="1">Sublancin immunity protein SunI-like PH domain-containing protein</fullName>
    </recommendedName>
</protein>
<sequence length="98" mass="11358">MVFLNTRYEVVNNKLVIKYAFSKLIIPIEDIREISESTYYACQDNVNYSIGMQNGQPDRIIIKTKDNKSYFISLNGSHLLVSEIRKIKPDINIQGIFI</sequence>
<evidence type="ECO:0000259" key="1">
    <source>
        <dbReference type="Pfam" id="PF23491"/>
    </source>
</evidence>
<dbReference type="EMBL" id="CP120733">
    <property type="protein sequence ID" value="WFD09366.1"/>
    <property type="molecule type" value="Genomic_DNA"/>
</dbReference>
<gene>
    <name evidence="2" type="ORF">P4S50_13335</name>
</gene>
<dbReference type="RefSeq" id="WP_277731291.1">
    <property type="nucleotide sequence ID" value="NZ_CP120733.1"/>
</dbReference>
<dbReference type="Pfam" id="PF23491">
    <property type="entry name" value="bPH_8"/>
    <property type="match status" value="1"/>
</dbReference>